<name>A0A0B7AKG7_9EUPU</name>
<dbReference type="AlphaFoldDB" id="A0A0B7AKG7"/>
<gene>
    <name evidence="1" type="primary">ORF125610</name>
</gene>
<dbReference type="EMBL" id="HACG01034493">
    <property type="protein sequence ID" value="CEK81358.1"/>
    <property type="molecule type" value="Transcribed_RNA"/>
</dbReference>
<evidence type="ECO:0000313" key="1">
    <source>
        <dbReference type="EMBL" id="CEK81358.1"/>
    </source>
</evidence>
<organism evidence="1">
    <name type="scientific">Arion vulgaris</name>
    <dbReference type="NCBI Taxonomy" id="1028688"/>
    <lineage>
        <taxon>Eukaryota</taxon>
        <taxon>Metazoa</taxon>
        <taxon>Spiralia</taxon>
        <taxon>Lophotrochozoa</taxon>
        <taxon>Mollusca</taxon>
        <taxon>Gastropoda</taxon>
        <taxon>Heterobranchia</taxon>
        <taxon>Euthyneura</taxon>
        <taxon>Panpulmonata</taxon>
        <taxon>Eupulmonata</taxon>
        <taxon>Stylommatophora</taxon>
        <taxon>Helicina</taxon>
        <taxon>Arionoidea</taxon>
        <taxon>Arionidae</taxon>
        <taxon>Arion</taxon>
    </lineage>
</organism>
<reference evidence="1" key="1">
    <citation type="submission" date="2014-12" db="EMBL/GenBank/DDBJ databases">
        <title>Insight into the proteome of Arion vulgaris.</title>
        <authorList>
            <person name="Aradska J."/>
            <person name="Bulat T."/>
            <person name="Smidak R."/>
            <person name="Sarate P."/>
            <person name="Gangsoo J."/>
            <person name="Sialana F."/>
            <person name="Bilban M."/>
            <person name="Lubec G."/>
        </authorList>
    </citation>
    <scope>NUCLEOTIDE SEQUENCE</scope>
    <source>
        <tissue evidence="1">Skin</tissue>
    </source>
</reference>
<sequence>MVDIYETAYQLNGVCSAANPRLEPDREQCRRVIHLLSMNNQSIRSLEATEMGFYRRMLK</sequence>
<protein>
    <submittedName>
        <fullName evidence="1">Uncharacterized protein</fullName>
    </submittedName>
</protein>
<feature type="non-terminal residue" evidence="1">
    <location>
        <position position="59"/>
    </location>
</feature>
<proteinExistence type="predicted"/>
<accession>A0A0B7AKG7</accession>